<sequence length="188" mass="21802">MKIYTKTGDKGTTGNLLGERISKDSTFINLQGDIDELNSSLGYLNALLKINSTFKYTDKKELMDFIVHIENALYNMGVEISLGFSEIKIKSCHVTELEEMIDIIYSKTPPQKHFILYSGSEEATYCQVCRSIARRCERVFVKYLNEINAETYPESYMYINRLSDYLFAVSRFINYSLNEDETIMKPWI</sequence>
<dbReference type="AlphaFoldDB" id="A0A1I0ZCA1"/>
<evidence type="ECO:0000256" key="13">
    <source>
        <dbReference type="ARBA" id="ARBA00048692"/>
    </source>
</evidence>
<protein>
    <recommendedName>
        <fullName evidence="4 14">Corrinoid adenosyltransferase</fullName>
        <ecNumber evidence="3 14">2.5.1.17</ecNumber>
    </recommendedName>
    <alternativeName>
        <fullName evidence="9 14">Cob(II)alamin adenosyltransferase</fullName>
    </alternativeName>
    <alternativeName>
        <fullName evidence="11 14">Cob(II)yrinic acid a,c-diamide adenosyltransferase</fullName>
    </alternativeName>
    <alternativeName>
        <fullName evidence="10 14">Cobinamide/cobalamin adenosyltransferase</fullName>
    </alternativeName>
</protein>
<dbReference type="UniPathway" id="UPA00148">
    <property type="reaction ID" value="UER00233"/>
</dbReference>
<dbReference type="Pfam" id="PF01923">
    <property type="entry name" value="Cob_adeno_trans"/>
    <property type="match status" value="1"/>
</dbReference>
<comment type="similarity">
    <text evidence="2 14">Belongs to the Cob(I)alamin adenosyltransferase family.</text>
</comment>
<dbReference type="NCBIfam" id="TIGR00636">
    <property type="entry name" value="PduO_Nterm"/>
    <property type="match status" value="1"/>
</dbReference>
<gene>
    <name evidence="16" type="ORF">SAMN04488528_101844</name>
</gene>
<evidence type="ECO:0000256" key="1">
    <source>
        <dbReference type="ARBA" id="ARBA00005121"/>
    </source>
</evidence>
<evidence type="ECO:0000256" key="3">
    <source>
        <dbReference type="ARBA" id="ARBA00012454"/>
    </source>
</evidence>
<accession>A0A1I0ZCA1</accession>
<evidence type="ECO:0000256" key="7">
    <source>
        <dbReference type="ARBA" id="ARBA00022741"/>
    </source>
</evidence>
<dbReference type="InterPro" id="IPR016030">
    <property type="entry name" value="CblAdoTrfase-like"/>
</dbReference>
<keyword evidence="17" id="KW-1185">Reference proteome</keyword>
<dbReference type="PANTHER" id="PTHR12213:SF0">
    <property type="entry name" value="CORRINOID ADENOSYLTRANSFERASE MMAB"/>
    <property type="match status" value="1"/>
</dbReference>
<feature type="domain" description="Cobalamin adenosyltransferase-like" evidence="15">
    <location>
        <begin position="3"/>
        <end position="172"/>
    </location>
</feature>
<keyword evidence="5 14" id="KW-0169">Cobalamin biosynthesis</keyword>
<dbReference type="EMBL" id="FOKI01000018">
    <property type="protein sequence ID" value="SFB21853.1"/>
    <property type="molecule type" value="Genomic_DNA"/>
</dbReference>
<dbReference type="GO" id="GO:0009236">
    <property type="term" value="P:cobalamin biosynthetic process"/>
    <property type="evidence" value="ECO:0007669"/>
    <property type="project" value="UniProtKB-UniRule"/>
</dbReference>
<dbReference type="InterPro" id="IPR029499">
    <property type="entry name" value="PduO-typ"/>
</dbReference>
<evidence type="ECO:0000256" key="9">
    <source>
        <dbReference type="ARBA" id="ARBA00031529"/>
    </source>
</evidence>
<evidence type="ECO:0000256" key="5">
    <source>
        <dbReference type="ARBA" id="ARBA00022573"/>
    </source>
</evidence>
<dbReference type="GO" id="GO:0008817">
    <property type="term" value="F:corrinoid adenosyltransferase activity"/>
    <property type="evidence" value="ECO:0007669"/>
    <property type="project" value="UniProtKB-UniRule"/>
</dbReference>
<evidence type="ECO:0000313" key="17">
    <source>
        <dbReference type="Proteomes" id="UP000198619"/>
    </source>
</evidence>
<evidence type="ECO:0000256" key="2">
    <source>
        <dbReference type="ARBA" id="ARBA00007487"/>
    </source>
</evidence>
<evidence type="ECO:0000256" key="10">
    <source>
        <dbReference type="ARBA" id="ARBA00033334"/>
    </source>
</evidence>
<comment type="pathway">
    <text evidence="1 14">Cofactor biosynthesis; adenosylcobalamin biosynthesis; adenosylcobalamin from cob(II)yrinate a,c-diamide: step 2/7.</text>
</comment>
<proteinExistence type="inferred from homology"/>
<keyword evidence="8 14" id="KW-0067">ATP-binding</keyword>
<keyword evidence="6 14" id="KW-0808">Transferase</keyword>
<dbReference type="Proteomes" id="UP000198619">
    <property type="component" value="Unassembled WGS sequence"/>
</dbReference>
<dbReference type="STRING" id="84698.SAMN04488528_101844"/>
<comment type="catalytic activity">
    <reaction evidence="12 14">
        <text>2 cob(II)yrinate a,c diamide + reduced [electron-transfer flavoprotein] + 2 ATP = 2 adenosylcob(III)yrinate a,c-diamide + 2 triphosphate + oxidized [electron-transfer flavoprotein] + 3 H(+)</text>
        <dbReference type="Rhea" id="RHEA:11528"/>
        <dbReference type="Rhea" id="RHEA-COMP:10685"/>
        <dbReference type="Rhea" id="RHEA-COMP:10686"/>
        <dbReference type="ChEBI" id="CHEBI:15378"/>
        <dbReference type="ChEBI" id="CHEBI:18036"/>
        <dbReference type="ChEBI" id="CHEBI:30616"/>
        <dbReference type="ChEBI" id="CHEBI:57692"/>
        <dbReference type="ChEBI" id="CHEBI:58307"/>
        <dbReference type="ChEBI" id="CHEBI:58503"/>
        <dbReference type="ChEBI" id="CHEBI:58537"/>
        <dbReference type="EC" id="2.5.1.17"/>
    </reaction>
</comment>
<reference evidence="16 17" key="1">
    <citation type="submission" date="2016-10" db="EMBL/GenBank/DDBJ databases">
        <authorList>
            <person name="de Groot N.N."/>
        </authorList>
    </citation>
    <scope>NUCLEOTIDE SEQUENCE [LARGE SCALE GENOMIC DNA]</scope>
    <source>
        <strain evidence="16 17">DSM 12271</strain>
    </source>
</reference>
<dbReference type="GO" id="GO:0005524">
    <property type="term" value="F:ATP binding"/>
    <property type="evidence" value="ECO:0007669"/>
    <property type="project" value="UniProtKB-UniRule"/>
</dbReference>
<dbReference type="SUPFAM" id="SSF89028">
    <property type="entry name" value="Cobalamin adenosyltransferase-like"/>
    <property type="match status" value="1"/>
</dbReference>
<dbReference type="Gene3D" id="1.20.1200.10">
    <property type="entry name" value="Cobalamin adenosyltransferase-like"/>
    <property type="match status" value="1"/>
</dbReference>
<evidence type="ECO:0000256" key="11">
    <source>
        <dbReference type="ARBA" id="ARBA00033354"/>
    </source>
</evidence>
<evidence type="ECO:0000313" key="16">
    <source>
        <dbReference type="EMBL" id="SFB21853.1"/>
    </source>
</evidence>
<dbReference type="EC" id="2.5.1.17" evidence="3 14"/>
<organism evidence="16 17">
    <name type="scientific">Clostridium frigidicarnis</name>
    <dbReference type="NCBI Taxonomy" id="84698"/>
    <lineage>
        <taxon>Bacteria</taxon>
        <taxon>Bacillati</taxon>
        <taxon>Bacillota</taxon>
        <taxon>Clostridia</taxon>
        <taxon>Eubacteriales</taxon>
        <taxon>Clostridiaceae</taxon>
        <taxon>Clostridium</taxon>
    </lineage>
</organism>
<evidence type="ECO:0000259" key="15">
    <source>
        <dbReference type="Pfam" id="PF01923"/>
    </source>
</evidence>
<evidence type="ECO:0000256" key="14">
    <source>
        <dbReference type="RuleBase" id="RU366026"/>
    </source>
</evidence>
<evidence type="ECO:0000256" key="12">
    <source>
        <dbReference type="ARBA" id="ARBA00048555"/>
    </source>
</evidence>
<name>A0A1I0ZCA1_9CLOT</name>
<keyword evidence="7 14" id="KW-0547">Nucleotide-binding</keyword>
<dbReference type="InterPro" id="IPR036451">
    <property type="entry name" value="CblAdoTrfase-like_sf"/>
</dbReference>
<dbReference type="PANTHER" id="PTHR12213">
    <property type="entry name" value="CORRINOID ADENOSYLTRANSFERASE"/>
    <property type="match status" value="1"/>
</dbReference>
<comment type="catalytic activity">
    <reaction evidence="13 14">
        <text>2 cob(II)alamin + reduced [electron-transfer flavoprotein] + 2 ATP = 2 adenosylcob(III)alamin + 2 triphosphate + oxidized [electron-transfer flavoprotein] + 3 H(+)</text>
        <dbReference type="Rhea" id="RHEA:28671"/>
        <dbReference type="Rhea" id="RHEA-COMP:10685"/>
        <dbReference type="Rhea" id="RHEA-COMP:10686"/>
        <dbReference type="ChEBI" id="CHEBI:15378"/>
        <dbReference type="ChEBI" id="CHEBI:16304"/>
        <dbReference type="ChEBI" id="CHEBI:18036"/>
        <dbReference type="ChEBI" id="CHEBI:18408"/>
        <dbReference type="ChEBI" id="CHEBI:30616"/>
        <dbReference type="ChEBI" id="CHEBI:57692"/>
        <dbReference type="ChEBI" id="CHEBI:58307"/>
        <dbReference type="EC" id="2.5.1.17"/>
    </reaction>
</comment>
<evidence type="ECO:0000256" key="8">
    <source>
        <dbReference type="ARBA" id="ARBA00022840"/>
    </source>
</evidence>
<evidence type="ECO:0000256" key="4">
    <source>
        <dbReference type="ARBA" id="ARBA00020963"/>
    </source>
</evidence>
<evidence type="ECO:0000256" key="6">
    <source>
        <dbReference type="ARBA" id="ARBA00022679"/>
    </source>
</evidence>